<evidence type="ECO:0000259" key="5">
    <source>
        <dbReference type="Pfam" id="PF03486"/>
    </source>
</evidence>
<accession>A0A212KJW2</accession>
<dbReference type="Gene3D" id="1.10.8.260">
    <property type="entry name" value="HI0933 insert domain-like"/>
    <property type="match status" value="1"/>
</dbReference>
<comment type="cofactor">
    <cofactor evidence="1">
        <name>FAD</name>
        <dbReference type="ChEBI" id="CHEBI:57692"/>
    </cofactor>
</comment>
<evidence type="ECO:0000256" key="1">
    <source>
        <dbReference type="ARBA" id="ARBA00001974"/>
    </source>
</evidence>
<dbReference type="InterPro" id="IPR023166">
    <property type="entry name" value="BaiN-like_dom_sf"/>
</dbReference>
<dbReference type="PANTHER" id="PTHR42887:SF2">
    <property type="entry name" value="OS12G0638800 PROTEIN"/>
    <property type="match status" value="1"/>
</dbReference>
<dbReference type="RefSeq" id="WP_227117920.1">
    <property type="nucleotide sequence ID" value="NZ_LT598928.1"/>
</dbReference>
<dbReference type="SUPFAM" id="SSF160996">
    <property type="entry name" value="HI0933 insert domain-like"/>
    <property type="match status" value="1"/>
</dbReference>
<evidence type="ECO:0000259" key="6">
    <source>
        <dbReference type="Pfam" id="PF22780"/>
    </source>
</evidence>
<evidence type="ECO:0000313" key="7">
    <source>
        <dbReference type="EMBL" id="SBW12026.1"/>
    </source>
</evidence>
<dbReference type="EMBL" id="FLUP01000002">
    <property type="protein sequence ID" value="SBW12026.1"/>
    <property type="molecule type" value="Genomic_DNA"/>
</dbReference>
<evidence type="ECO:0000256" key="3">
    <source>
        <dbReference type="ARBA" id="ARBA00022827"/>
    </source>
</evidence>
<dbReference type="NCBIfam" id="TIGR00275">
    <property type="entry name" value="aminoacetone oxidase family FAD-binding enzyme"/>
    <property type="match status" value="1"/>
</dbReference>
<evidence type="ECO:0000256" key="2">
    <source>
        <dbReference type="ARBA" id="ARBA00022630"/>
    </source>
</evidence>
<dbReference type="Pfam" id="PF03486">
    <property type="entry name" value="HI0933_like"/>
    <property type="match status" value="1"/>
</dbReference>
<organism evidence="7">
    <name type="scientific">uncultured Desulfovibrio sp</name>
    <dbReference type="NCBI Taxonomy" id="167968"/>
    <lineage>
        <taxon>Bacteria</taxon>
        <taxon>Pseudomonadati</taxon>
        <taxon>Thermodesulfobacteriota</taxon>
        <taxon>Desulfovibrionia</taxon>
        <taxon>Desulfovibrionales</taxon>
        <taxon>Desulfovibrionaceae</taxon>
        <taxon>Desulfovibrio</taxon>
        <taxon>environmental samples</taxon>
    </lineage>
</organism>
<proteinExistence type="predicted"/>
<gene>
    <name evidence="7" type="ORF">KM92DES2_20289</name>
</gene>
<dbReference type="Pfam" id="PF22780">
    <property type="entry name" value="HI0933_like_1st"/>
    <property type="match status" value="1"/>
</dbReference>
<feature type="compositionally biased region" description="Low complexity" evidence="4">
    <location>
        <begin position="24"/>
        <end position="47"/>
    </location>
</feature>
<evidence type="ECO:0008006" key="8">
    <source>
        <dbReference type="Google" id="ProtNLM"/>
    </source>
</evidence>
<reference evidence="7" key="1">
    <citation type="submission" date="2016-04" db="EMBL/GenBank/DDBJ databases">
        <authorList>
            <person name="Evans L.H."/>
            <person name="Alamgir A."/>
            <person name="Owens N."/>
            <person name="Weber N.D."/>
            <person name="Virtaneva K."/>
            <person name="Barbian K."/>
            <person name="Babar A."/>
            <person name="Rosenke K."/>
        </authorList>
    </citation>
    <scope>NUCLEOTIDE SEQUENCE</scope>
    <source>
        <strain evidence="7">92-2</strain>
    </source>
</reference>
<dbReference type="AlphaFoldDB" id="A0A212KJW2"/>
<dbReference type="InterPro" id="IPR055178">
    <property type="entry name" value="RsdA/BaiN/AoA(So)-like_dom"/>
</dbReference>
<feature type="domain" description="RsdA/BaiN/AoA(So)-like insert" evidence="6">
    <location>
        <begin position="266"/>
        <end position="410"/>
    </location>
</feature>
<dbReference type="InterPro" id="IPR057661">
    <property type="entry name" value="RsdA/BaiN/AoA(So)_Rossmann"/>
</dbReference>
<keyword evidence="3" id="KW-0274">FAD</keyword>
<evidence type="ECO:0000256" key="4">
    <source>
        <dbReference type="SAM" id="MobiDB-lite"/>
    </source>
</evidence>
<name>A0A212KJW2_9BACT</name>
<dbReference type="PANTHER" id="PTHR42887">
    <property type="entry name" value="OS12G0638800 PROTEIN"/>
    <property type="match status" value="1"/>
</dbReference>
<dbReference type="Gene3D" id="3.50.50.60">
    <property type="entry name" value="FAD/NAD(P)-binding domain"/>
    <property type="match status" value="1"/>
</dbReference>
<feature type="region of interest" description="Disordered" evidence="4">
    <location>
        <begin position="1"/>
        <end position="76"/>
    </location>
</feature>
<feature type="domain" description="RsdA/BaiN/AoA(So)-like Rossmann fold-like" evidence="5">
    <location>
        <begin position="80"/>
        <end position="464"/>
    </location>
</feature>
<dbReference type="InterPro" id="IPR004792">
    <property type="entry name" value="BaiN-like"/>
</dbReference>
<dbReference type="SUPFAM" id="SSF51905">
    <property type="entry name" value="FAD/NAD(P)-binding domain"/>
    <property type="match status" value="1"/>
</dbReference>
<protein>
    <recommendedName>
        <fullName evidence="8">HI0933 family protein</fullName>
    </recommendedName>
</protein>
<dbReference type="Gene3D" id="2.40.30.10">
    <property type="entry name" value="Translation factors"/>
    <property type="match status" value="1"/>
</dbReference>
<dbReference type="InterPro" id="IPR036188">
    <property type="entry name" value="FAD/NAD-bd_sf"/>
</dbReference>
<dbReference type="PRINTS" id="PR00411">
    <property type="entry name" value="PNDRDTASEI"/>
</dbReference>
<feature type="compositionally biased region" description="Polar residues" evidence="4">
    <location>
        <begin position="1"/>
        <end position="11"/>
    </location>
</feature>
<sequence>MHNKAPQNSATRKILSNPARQAFAPQTPGPKATPAAPAAPVESTSPAKPRGKDSVQSKPPKRKSVQPVQNSGQRGPDVADVLILGAGAAGLMCAREAASKGLSVVLLERGPVPGRKLAVSGGGKANFTNRAASPKDYRCDGSRGNAFCAPALKGFTPEHMLRLVQEWNLPFEERTHGQLFLTVSAHRLVRALTDDCRKHGCVIACGTTVTAVEALADGFSVQTEGGSWHGKALVLALGSPAWPQAGGGGAGYRLAEELGHNIIAPRAVLAPLRLNSDSPLLDLTGISLPVGVTLGQHCWEDDLLFTHEGLSGPAALKASLYWAEGAAITLNFLPGQDVAALMDAPQTGKQTPRALLARLLPQRLVDALLPEETARRKVAELSRAARVAIVETVQRHTVTPQATAGLKKAEACSGGVNTDEVDPKTMRSLLQNNLFVVGELLDVTGLLGGYNLHWAWASGMAAARELARSATARAAAPATD</sequence>
<keyword evidence="2" id="KW-0285">Flavoprotein</keyword>